<dbReference type="InParanoid" id="K9TCX7"/>
<evidence type="ECO:0000313" key="4">
    <source>
        <dbReference type="Proteomes" id="UP000010367"/>
    </source>
</evidence>
<dbReference type="eggNOG" id="COG3743">
    <property type="taxonomic scope" value="Bacteria"/>
</dbReference>
<gene>
    <name evidence="3" type="ORF">Oscil6304_0086</name>
</gene>
<dbReference type="AlphaFoldDB" id="K9TCX7"/>
<dbReference type="Pfam" id="PF14229">
    <property type="entry name" value="DUF4332"/>
    <property type="match status" value="1"/>
</dbReference>
<dbReference type="KEGG" id="oac:Oscil6304_0086"/>
<dbReference type="PATRIC" id="fig|56110.3.peg.100"/>
<dbReference type="STRING" id="56110.Oscil6304_0086"/>
<name>K9TCX7_9CYAN</name>
<dbReference type="EMBL" id="CP003607">
    <property type="protein sequence ID" value="AFY79844.1"/>
    <property type="molecule type" value="Genomic_DNA"/>
</dbReference>
<keyword evidence="4" id="KW-1185">Reference proteome</keyword>
<protein>
    <recommendedName>
        <fullName evidence="2">DUF4332 domain-containing protein</fullName>
    </recommendedName>
</protein>
<evidence type="ECO:0000313" key="3">
    <source>
        <dbReference type="EMBL" id="AFY79844.1"/>
    </source>
</evidence>
<accession>K9TCX7</accession>
<proteinExistence type="predicted"/>
<feature type="domain" description="DUF4332" evidence="2">
    <location>
        <begin position="32"/>
        <end position="153"/>
    </location>
</feature>
<evidence type="ECO:0000259" key="2">
    <source>
        <dbReference type="Pfam" id="PF14229"/>
    </source>
</evidence>
<dbReference type="Proteomes" id="UP000010367">
    <property type="component" value="Chromosome"/>
</dbReference>
<dbReference type="HOGENOM" id="CLU_117602_0_0_3"/>
<feature type="region of interest" description="Disordered" evidence="1">
    <location>
        <begin position="1"/>
        <end position="20"/>
    </location>
</feature>
<evidence type="ECO:0000256" key="1">
    <source>
        <dbReference type="SAM" id="MobiDB-lite"/>
    </source>
</evidence>
<dbReference type="InterPro" id="IPR025567">
    <property type="entry name" value="DUF4332"/>
</dbReference>
<feature type="compositionally biased region" description="Polar residues" evidence="1">
    <location>
        <begin position="1"/>
        <end position="16"/>
    </location>
</feature>
<reference evidence="3 4" key="1">
    <citation type="submission" date="2012-06" db="EMBL/GenBank/DDBJ databases">
        <title>Finished chromosome of genome of Oscillatoria acuminata PCC 6304.</title>
        <authorList>
            <consortium name="US DOE Joint Genome Institute"/>
            <person name="Gugger M."/>
            <person name="Coursin T."/>
            <person name="Rippka R."/>
            <person name="Tandeau De Marsac N."/>
            <person name="Huntemann M."/>
            <person name="Wei C.-L."/>
            <person name="Han J."/>
            <person name="Detter J.C."/>
            <person name="Han C."/>
            <person name="Tapia R."/>
            <person name="Davenport K."/>
            <person name="Daligault H."/>
            <person name="Erkkila T."/>
            <person name="Gu W."/>
            <person name="Munk A.C.C."/>
            <person name="Teshima H."/>
            <person name="Xu Y."/>
            <person name="Chain P."/>
            <person name="Chen A."/>
            <person name="Krypides N."/>
            <person name="Mavromatis K."/>
            <person name="Markowitz V."/>
            <person name="Szeto E."/>
            <person name="Ivanova N."/>
            <person name="Mikhailova N."/>
            <person name="Ovchinnikova G."/>
            <person name="Pagani I."/>
            <person name="Pati A."/>
            <person name="Goodwin L."/>
            <person name="Peters L."/>
            <person name="Pitluck S."/>
            <person name="Woyke T."/>
            <person name="Kerfeld C."/>
        </authorList>
    </citation>
    <scope>NUCLEOTIDE SEQUENCE [LARGE SCALE GENOMIC DNA]</scope>
    <source>
        <strain evidence="3 4">PCC 6304</strain>
    </source>
</reference>
<sequence>MRSLNPIQPMNASKSGSVRPLKPSNWPIAQLPGVSSQDQNLLETCGITTTRELLRRGKTSEQRQAIATELGIHLQYVNKWVAMAELASVPTVGCEYCGLLLHAGIASIAQLADLPIHRLHQQLLRVQVANLQRRDLCPSVDEVTRWIQQARTLVRG</sequence>
<organism evidence="3 4">
    <name type="scientific">Oscillatoria acuminata PCC 6304</name>
    <dbReference type="NCBI Taxonomy" id="56110"/>
    <lineage>
        <taxon>Bacteria</taxon>
        <taxon>Bacillati</taxon>
        <taxon>Cyanobacteriota</taxon>
        <taxon>Cyanophyceae</taxon>
        <taxon>Oscillatoriophycideae</taxon>
        <taxon>Oscillatoriales</taxon>
        <taxon>Oscillatoriaceae</taxon>
        <taxon>Oscillatoria</taxon>
    </lineage>
</organism>